<dbReference type="EMBL" id="CP001363">
    <property type="protein sequence ID" value="ACY89598.1"/>
    <property type="molecule type" value="Genomic_DNA"/>
</dbReference>
<organism evidence="2 3">
    <name type="scientific">Salmonella typhimurium (strain 14028s / SGSC 2262)</name>
    <dbReference type="NCBI Taxonomy" id="588858"/>
    <lineage>
        <taxon>Bacteria</taxon>
        <taxon>Pseudomonadati</taxon>
        <taxon>Pseudomonadota</taxon>
        <taxon>Gammaproteobacteria</taxon>
        <taxon>Enterobacterales</taxon>
        <taxon>Enterobacteriaceae</taxon>
        <taxon>Salmonella</taxon>
    </lineage>
</organism>
<gene>
    <name evidence="2" type="ordered locus">STM14_3167</name>
</gene>
<dbReference type="InterPro" id="IPR029335">
    <property type="entry name" value="PAGK"/>
</dbReference>
<feature type="chain" id="PRO_5002500078" evidence="1">
    <location>
        <begin position="31"/>
        <end position="75"/>
    </location>
</feature>
<dbReference type="AlphaFoldDB" id="A0A0F6B507"/>
<evidence type="ECO:0000313" key="2">
    <source>
        <dbReference type="EMBL" id="ACY89598.1"/>
    </source>
</evidence>
<evidence type="ECO:0000313" key="3">
    <source>
        <dbReference type="Proteomes" id="UP000002695"/>
    </source>
</evidence>
<proteinExistence type="predicted"/>
<evidence type="ECO:0000256" key="1">
    <source>
        <dbReference type="SAM" id="SignalP"/>
    </source>
</evidence>
<dbReference type="KEGG" id="seo:STM14_3167"/>
<feature type="signal peptide" evidence="1">
    <location>
        <begin position="1"/>
        <end position="30"/>
    </location>
</feature>
<keyword evidence="3" id="KW-1185">Reference proteome</keyword>
<protein>
    <submittedName>
        <fullName evidence="2">PagK-like protein</fullName>
    </submittedName>
</protein>
<dbReference type="Proteomes" id="UP000002695">
    <property type="component" value="Chromosome"/>
</dbReference>
<reference evidence="2 3" key="1">
    <citation type="journal article" date="2010" name="J. Bacteriol.">
        <title>Short-term signatures of evolutionary change in the Salmonella enterica serovar typhimurium 14028 genome.</title>
        <authorList>
            <person name="Jarvik T."/>
            <person name="Smillie C."/>
            <person name="Groisman E.A."/>
            <person name="Ochman H."/>
        </authorList>
    </citation>
    <scope>NUCLEOTIDE SEQUENCE [LARGE SCALE GENOMIC DNA]</scope>
    <source>
        <strain evidence="3">14028s / SGSC 2262</strain>
    </source>
</reference>
<dbReference type="HOGENOM" id="CLU_2828751_0_0_6"/>
<dbReference type="Pfam" id="PF15284">
    <property type="entry name" value="PAGK"/>
    <property type="match status" value="1"/>
</dbReference>
<keyword evidence="1" id="KW-0732">Signal</keyword>
<sequence length="75" mass="8792">MPKFNRQRIIKHVKSVFLAMILILPSSLYSALTIAADSQDHKKEETIKPMPQKWCNLWPAGIPFPEDWFKMCRGY</sequence>
<accession>A0A0F6B507</accession>
<name>A0A0F6B507_SALT1</name>